<feature type="transmembrane region" description="Helical" evidence="1">
    <location>
        <begin position="420"/>
        <end position="437"/>
    </location>
</feature>
<sequence length="646" mass="69323">MITALLAVLASAMLLTSSWLIPRALFRSATDRLTATVSLALFQPSVLVLVLGHLGALRPGPLAAAGITLGTAGAVWAARRDPAGRAALPDEERWGASRGRRAALPALVLLTALVAAQYLWRAVLSARVGGHDFDGNAFRLVSVDTWVSTGSLSETELPIWSSVSPQHTELLTAFPSVFLAHTQLAWATQFGYVLLACCALAGLGVRAGLTTVRAALAALLFAAIPVVFLQAGTTYPDVASAAGLLVTWQFLLAADDVGTGRQRGDRAHVTWYLFLAGTGLAVLLGTRFSNVVPVVLALVVAAYVAWQARHLPGSSKRTHRLRSSWRWPAAAAAASGLPLLVGASWYLANIVRHGNPVHPLRAPLVGGSLDPAATLIAPNEPVEIAERPDLVSRLAASWTYDLLPHEYVYDQRLGGFGPQWLVLLAGMLLGTLALLAFRRRWTVLLVVPTTLVFFTSAAPWWSRYTLFLAALACLGTLLAVQWLARRAETAVTLALIALSGLGMWWATSPSPITLADGQRASLDRAWELVLSDAERRRWGIQPWSEYTMLRGLPPNAGVAVPDATTARFPHVWIGERLDRRLVVVSYLGDLDRWVADVRATGAGWVAVDAKAGGAQPALLSEIAAVPDRFELVEGSGDIRLYRLRDS</sequence>
<protein>
    <recommendedName>
        <fullName evidence="4">Glycosyltransferase RgtA/B/C/D-like domain-containing protein</fullName>
    </recommendedName>
</protein>
<proteinExistence type="predicted"/>
<feature type="transmembrane region" description="Helical" evidence="1">
    <location>
        <begin position="466"/>
        <end position="483"/>
    </location>
</feature>
<feature type="transmembrane region" description="Helical" evidence="1">
    <location>
        <begin position="102"/>
        <end position="120"/>
    </location>
</feature>
<organism evidence="2 3">
    <name type="scientific">Lentzea atacamensis</name>
    <dbReference type="NCBI Taxonomy" id="531938"/>
    <lineage>
        <taxon>Bacteria</taxon>
        <taxon>Bacillati</taxon>
        <taxon>Actinomycetota</taxon>
        <taxon>Actinomycetes</taxon>
        <taxon>Pseudonocardiales</taxon>
        <taxon>Pseudonocardiaceae</taxon>
        <taxon>Lentzea</taxon>
    </lineage>
</organism>
<feature type="transmembrane region" description="Helical" evidence="1">
    <location>
        <begin position="184"/>
        <end position="205"/>
    </location>
</feature>
<feature type="transmembrane region" description="Helical" evidence="1">
    <location>
        <begin position="291"/>
        <end position="308"/>
    </location>
</feature>
<evidence type="ECO:0000313" key="3">
    <source>
        <dbReference type="Proteomes" id="UP000246005"/>
    </source>
</evidence>
<feature type="transmembrane region" description="Helical" evidence="1">
    <location>
        <begin position="212"/>
        <end position="232"/>
    </location>
</feature>
<feature type="transmembrane region" description="Helical" evidence="1">
    <location>
        <begin position="329"/>
        <end position="348"/>
    </location>
</feature>
<dbReference type="AlphaFoldDB" id="A0A316I356"/>
<evidence type="ECO:0008006" key="4">
    <source>
        <dbReference type="Google" id="ProtNLM"/>
    </source>
</evidence>
<evidence type="ECO:0000256" key="1">
    <source>
        <dbReference type="SAM" id="Phobius"/>
    </source>
</evidence>
<name>A0A316I356_9PSEU</name>
<keyword evidence="1" id="KW-0472">Membrane</keyword>
<comment type="caution">
    <text evidence="2">The sequence shown here is derived from an EMBL/GenBank/DDBJ whole genome shotgun (WGS) entry which is preliminary data.</text>
</comment>
<accession>A0A316I356</accession>
<gene>
    <name evidence="2" type="ORF">C8D88_10770</name>
</gene>
<feature type="transmembrane region" description="Helical" evidence="1">
    <location>
        <begin position="36"/>
        <end position="57"/>
    </location>
</feature>
<dbReference type="Proteomes" id="UP000246005">
    <property type="component" value="Unassembled WGS sequence"/>
</dbReference>
<keyword evidence="1" id="KW-0812">Transmembrane</keyword>
<keyword evidence="1" id="KW-1133">Transmembrane helix</keyword>
<evidence type="ECO:0000313" key="2">
    <source>
        <dbReference type="EMBL" id="PWK84863.1"/>
    </source>
</evidence>
<reference evidence="2 3" key="1">
    <citation type="submission" date="2018-05" db="EMBL/GenBank/DDBJ databases">
        <title>Genomic Encyclopedia of Type Strains, Phase IV (KMG-IV): sequencing the most valuable type-strain genomes for metagenomic binning, comparative biology and taxonomic classification.</title>
        <authorList>
            <person name="Goeker M."/>
        </authorList>
    </citation>
    <scope>NUCLEOTIDE SEQUENCE [LARGE SCALE GENOMIC DNA]</scope>
    <source>
        <strain evidence="2 3">DSM 45480</strain>
    </source>
</reference>
<feature type="transmembrane region" description="Helical" evidence="1">
    <location>
        <begin position="490"/>
        <end position="507"/>
    </location>
</feature>
<dbReference type="EMBL" id="QGHB01000007">
    <property type="protein sequence ID" value="PWK84863.1"/>
    <property type="molecule type" value="Genomic_DNA"/>
</dbReference>
<feature type="transmembrane region" description="Helical" evidence="1">
    <location>
        <begin position="442"/>
        <end position="460"/>
    </location>
</feature>
<dbReference type="RefSeq" id="WP_109638376.1">
    <property type="nucleotide sequence ID" value="NZ_QGHB01000007.1"/>
</dbReference>